<evidence type="ECO:0000256" key="2">
    <source>
        <dbReference type="ARBA" id="ARBA00023125"/>
    </source>
</evidence>
<feature type="modified residue" description="4-aspartylphosphate" evidence="3">
    <location>
        <position position="60"/>
    </location>
</feature>
<evidence type="ECO:0000256" key="3">
    <source>
        <dbReference type="PROSITE-ProRule" id="PRU00169"/>
    </source>
</evidence>
<dbReference type="InterPro" id="IPR051015">
    <property type="entry name" value="EvgA-like"/>
</dbReference>
<dbReference type="GO" id="GO:0000160">
    <property type="term" value="P:phosphorelay signal transduction system"/>
    <property type="evidence" value="ECO:0007669"/>
    <property type="project" value="InterPro"/>
</dbReference>
<evidence type="ECO:0000256" key="1">
    <source>
        <dbReference type="ARBA" id="ARBA00022553"/>
    </source>
</evidence>
<gene>
    <name evidence="6" type="ORF">ED312_20155</name>
</gene>
<evidence type="ECO:0000259" key="4">
    <source>
        <dbReference type="PROSITE" id="PS50043"/>
    </source>
</evidence>
<dbReference type="OrthoDB" id="9795108at2"/>
<dbReference type="InterPro" id="IPR058245">
    <property type="entry name" value="NreC/VraR/RcsB-like_REC"/>
</dbReference>
<name>A0A3N0DQR5_SINP1</name>
<comment type="caution">
    <text evidence="6">The sequence shown here is derived from an EMBL/GenBank/DDBJ whole genome shotgun (WGS) entry which is preliminary data.</text>
</comment>
<organism evidence="6 7">
    <name type="scientific">Sinomicrobium pectinilyticum</name>
    <dbReference type="NCBI Taxonomy" id="1084421"/>
    <lineage>
        <taxon>Bacteria</taxon>
        <taxon>Pseudomonadati</taxon>
        <taxon>Bacteroidota</taxon>
        <taxon>Flavobacteriia</taxon>
        <taxon>Flavobacteriales</taxon>
        <taxon>Flavobacteriaceae</taxon>
        <taxon>Sinomicrobium</taxon>
    </lineage>
</organism>
<accession>A0A3N0DQR5</accession>
<dbReference type="InterPro" id="IPR011006">
    <property type="entry name" value="CheY-like_superfamily"/>
</dbReference>
<dbReference type="SUPFAM" id="SSF46894">
    <property type="entry name" value="C-terminal effector domain of the bipartite response regulators"/>
    <property type="match status" value="1"/>
</dbReference>
<reference evidence="6 7" key="1">
    <citation type="submission" date="2018-10" db="EMBL/GenBank/DDBJ databases">
        <title>Sinomicrobium pectinilyticum sp. nov., a pectinase-producing bacterium isolated from alkaline and saline soil, and emended description of the genus Sinomicrobium.</title>
        <authorList>
            <person name="Cheng B."/>
            <person name="Li C."/>
            <person name="Lai Q."/>
            <person name="Du M."/>
            <person name="Shao Z."/>
            <person name="Xu P."/>
            <person name="Yang C."/>
        </authorList>
    </citation>
    <scope>NUCLEOTIDE SEQUENCE [LARGE SCALE GENOMIC DNA]</scope>
    <source>
        <strain evidence="6 7">5DNS001</strain>
    </source>
</reference>
<dbReference type="Pfam" id="PF00196">
    <property type="entry name" value="GerE"/>
    <property type="match status" value="1"/>
</dbReference>
<dbReference type="InterPro" id="IPR016032">
    <property type="entry name" value="Sig_transdc_resp-reg_C-effctor"/>
</dbReference>
<evidence type="ECO:0000313" key="6">
    <source>
        <dbReference type="EMBL" id="RNL77979.1"/>
    </source>
</evidence>
<keyword evidence="2 6" id="KW-0238">DNA-binding</keyword>
<proteinExistence type="predicted"/>
<dbReference type="InterPro" id="IPR000792">
    <property type="entry name" value="Tscrpt_reg_LuxR_C"/>
</dbReference>
<protein>
    <submittedName>
        <fullName evidence="6">DNA-binding response regulator</fullName>
    </submittedName>
</protein>
<dbReference type="Proteomes" id="UP000267469">
    <property type="component" value="Unassembled WGS sequence"/>
</dbReference>
<dbReference type="Gene3D" id="3.40.50.2300">
    <property type="match status" value="1"/>
</dbReference>
<dbReference type="PROSITE" id="PS50110">
    <property type="entry name" value="RESPONSE_REGULATORY"/>
    <property type="match status" value="1"/>
</dbReference>
<evidence type="ECO:0000313" key="7">
    <source>
        <dbReference type="Proteomes" id="UP000267469"/>
    </source>
</evidence>
<dbReference type="Pfam" id="PF00072">
    <property type="entry name" value="Response_reg"/>
    <property type="match status" value="1"/>
</dbReference>
<keyword evidence="1 3" id="KW-0597">Phosphoprotein</keyword>
<dbReference type="GO" id="GO:0006355">
    <property type="term" value="P:regulation of DNA-templated transcription"/>
    <property type="evidence" value="ECO:0007669"/>
    <property type="project" value="InterPro"/>
</dbReference>
<dbReference type="PANTHER" id="PTHR45566">
    <property type="entry name" value="HTH-TYPE TRANSCRIPTIONAL REGULATOR YHJB-RELATED"/>
    <property type="match status" value="1"/>
</dbReference>
<feature type="domain" description="Response regulatory" evidence="5">
    <location>
        <begin position="9"/>
        <end position="125"/>
    </location>
</feature>
<dbReference type="InterPro" id="IPR001789">
    <property type="entry name" value="Sig_transdc_resp-reg_receiver"/>
</dbReference>
<dbReference type="GO" id="GO:0003677">
    <property type="term" value="F:DNA binding"/>
    <property type="evidence" value="ECO:0007669"/>
    <property type="project" value="UniProtKB-KW"/>
</dbReference>
<evidence type="ECO:0000259" key="5">
    <source>
        <dbReference type="PROSITE" id="PS50110"/>
    </source>
</evidence>
<dbReference type="SMART" id="SM00421">
    <property type="entry name" value="HTH_LUXR"/>
    <property type="match status" value="1"/>
</dbReference>
<dbReference type="EMBL" id="RJTM01000144">
    <property type="protein sequence ID" value="RNL77979.1"/>
    <property type="molecule type" value="Genomic_DNA"/>
</dbReference>
<dbReference type="CDD" id="cd17535">
    <property type="entry name" value="REC_NarL-like"/>
    <property type="match status" value="1"/>
</dbReference>
<dbReference type="AlphaFoldDB" id="A0A3N0DQR5"/>
<dbReference type="SMART" id="SM00448">
    <property type="entry name" value="REC"/>
    <property type="match status" value="1"/>
</dbReference>
<dbReference type="SUPFAM" id="SSF52172">
    <property type="entry name" value="CheY-like"/>
    <property type="match status" value="1"/>
</dbReference>
<feature type="domain" description="HTH luxR-type" evidence="4">
    <location>
        <begin position="140"/>
        <end position="205"/>
    </location>
</feature>
<keyword evidence="7" id="KW-1185">Reference proteome</keyword>
<dbReference type="PROSITE" id="PS50043">
    <property type="entry name" value="HTH_LUXR_2"/>
    <property type="match status" value="1"/>
</dbReference>
<dbReference type="PANTHER" id="PTHR45566:SF2">
    <property type="entry name" value="NARL SUBFAMILY"/>
    <property type="match status" value="1"/>
</dbReference>
<sequence length="209" mass="24334">MPVMDKLIKILLADDHLLLRQGLREILQNNFRDIIVREAEDGEDTYHKVMNYKPDIVFLDINMPRKDGLEILKEIKSKVPQTVFVILTMHNNIHYYREAVEAGAKGFLLKTNALAEICECTKMLLAGENYLKGFDELNDIPEDFDKLTVREVKVLKGIIEGQSNRELGQNLFCSEKNIERIKTKMRKKLNLTSSYNSLLFWALRNKEYL</sequence>